<comment type="caution">
    <text evidence="1">The sequence shown here is derived from an EMBL/GenBank/DDBJ whole genome shotgun (WGS) entry which is preliminary data.</text>
</comment>
<dbReference type="AlphaFoldDB" id="A0A3L9ZYC0"/>
<dbReference type="RefSeq" id="WP_121940996.1">
    <property type="nucleotide sequence ID" value="NZ_CP137846.1"/>
</dbReference>
<sequence length="482" mass="56635">MLPQDAIIKKAETERVDYFIKQNSHKISQITPYLKHDIKDYIKYLELRIFRYNKQADYEIKDIKLVFDNFKNPYILATFEPIGFILVSLINNEDVLVDMFADTANNKIFSKIFANDNSKASFDLESLSLTEKEIISLENKQKDNQILKNLKTLQIDINETLNDEKLKQEKNMMKKISLLKTRANHQEDDWINYDPNLQLFTAEKELPYAWWFKLSKGKRFFGYQEQATLKTHYLNLRLENQNNPELVKMYDWRIAKCNEFINAGLCHYIGLGMLLLYSEYFVKYGVFSDQQVQKYLYENDDDIGKYLFRKNHFGHPPLVTADFVGDLWLKHGKGAIFTTSLYMKQVAESFIKENRPQGEELPITIHRRSTGWIKPWKWIRDGYPCMVFGLTLPFDVKSIDYKNTKGEDDMQGHAIVVYGTHDNDTKMLCHYGWNGSSQVLLSRNLAGQLWLIGVKRQGKYKTPRKHFTIGKFKCTGWEADLC</sequence>
<proteinExistence type="predicted"/>
<dbReference type="NCBIfam" id="NF045837">
    <property type="entry name" value="Mplas_Cys_pep"/>
    <property type="match status" value="1"/>
</dbReference>
<evidence type="ECO:0000313" key="2">
    <source>
        <dbReference type="Proteomes" id="UP000267246"/>
    </source>
</evidence>
<name>A0A3L9ZYC0_9BACT</name>
<organism evidence="1 2">
    <name type="scientific">Metamycoplasma subdolum</name>
    <dbReference type="NCBI Taxonomy" id="92407"/>
    <lineage>
        <taxon>Bacteria</taxon>
        <taxon>Bacillati</taxon>
        <taxon>Mycoplasmatota</taxon>
        <taxon>Mycoplasmoidales</taxon>
        <taxon>Metamycoplasmataceae</taxon>
        <taxon>Metamycoplasma</taxon>
    </lineage>
</organism>
<dbReference type="InterPro" id="IPR054779">
    <property type="entry name" value="Cys_pept_put_mycoplasmatota"/>
</dbReference>
<keyword evidence="2" id="KW-1185">Reference proteome</keyword>
<protein>
    <submittedName>
        <fullName evidence="1">Uncharacterized protein</fullName>
    </submittedName>
</protein>
<evidence type="ECO:0000313" key="1">
    <source>
        <dbReference type="EMBL" id="RMA77446.1"/>
    </source>
</evidence>
<accession>A0A3L9ZYC0</accession>
<gene>
    <name evidence="1" type="ORF">JN00_0556</name>
</gene>
<dbReference type="OrthoDB" id="394997at2"/>
<dbReference type="Proteomes" id="UP000267246">
    <property type="component" value="Unassembled WGS sequence"/>
</dbReference>
<reference evidence="1 2" key="1">
    <citation type="submission" date="2018-10" db="EMBL/GenBank/DDBJ databases">
        <title>Genomic Encyclopedia of Archaeal and Bacterial Type Strains, Phase II (KMG-II): from individual species to whole genera.</title>
        <authorList>
            <person name="Goeker M."/>
        </authorList>
    </citation>
    <scope>NUCLEOTIDE SEQUENCE [LARGE SCALE GENOMIC DNA]</scope>
    <source>
        <strain evidence="1 2">ATCC 29870</strain>
    </source>
</reference>
<dbReference type="EMBL" id="REFI01000011">
    <property type="protein sequence ID" value="RMA77446.1"/>
    <property type="molecule type" value="Genomic_DNA"/>
</dbReference>